<protein>
    <submittedName>
        <fullName evidence="2">Uncharacterized protein</fullName>
    </submittedName>
</protein>
<organism evidence="2 3">
    <name type="scientific">Thalassiosira oceanica</name>
    <name type="common">Marine diatom</name>
    <dbReference type="NCBI Taxonomy" id="159749"/>
    <lineage>
        <taxon>Eukaryota</taxon>
        <taxon>Sar</taxon>
        <taxon>Stramenopiles</taxon>
        <taxon>Ochrophyta</taxon>
        <taxon>Bacillariophyta</taxon>
        <taxon>Coscinodiscophyceae</taxon>
        <taxon>Thalassiosirophycidae</taxon>
        <taxon>Thalassiosirales</taxon>
        <taxon>Thalassiosiraceae</taxon>
        <taxon>Thalassiosira</taxon>
    </lineage>
</organism>
<sequence>MVAEPMERNMAAFQPPSMVIGPSSSSIVVDEGRDETSEVSQSCPTSAGFSVPSYASSLDPLADESHRRPTLGSMKDMVRSINNTVGRNGPQNAMSGYRAHGESRDGPPSFPSNGLTTMTSQASSSIQKVVTGYNTATKAIQESALVENINTNLRSTVETIGGSMRQIRSSSLSTSLDVNVSSRERGIFTSQSDAWGSIQNAGAGISTFTSTKVAPLFRRKSTTDAHVSERSYMSGFGSHSLSLSSSLGGKKEVSFDYQLFQDKE</sequence>
<name>K0SSP3_THAOC</name>
<evidence type="ECO:0000256" key="1">
    <source>
        <dbReference type="SAM" id="MobiDB-lite"/>
    </source>
</evidence>
<feature type="compositionally biased region" description="Polar residues" evidence="1">
    <location>
        <begin position="80"/>
        <end position="94"/>
    </location>
</feature>
<dbReference type="AlphaFoldDB" id="K0SSP3"/>
<dbReference type="Proteomes" id="UP000266841">
    <property type="component" value="Unassembled WGS sequence"/>
</dbReference>
<feature type="compositionally biased region" description="Polar residues" evidence="1">
    <location>
        <begin position="38"/>
        <end position="56"/>
    </location>
</feature>
<feature type="region of interest" description="Disordered" evidence="1">
    <location>
        <begin position="1"/>
        <end position="118"/>
    </location>
</feature>
<comment type="caution">
    <text evidence="2">The sequence shown here is derived from an EMBL/GenBank/DDBJ whole genome shotgun (WGS) entry which is preliminary data.</text>
</comment>
<reference evidence="2 3" key="1">
    <citation type="journal article" date="2012" name="Genome Biol.">
        <title>Genome and low-iron response of an oceanic diatom adapted to chronic iron limitation.</title>
        <authorList>
            <person name="Lommer M."/>
            <person name="Specht M."/>
            <person name="Roy A.S."/>
            <person name="Kraemer L."/>
            <person name="Andreson R."/>
            <person name="Gutowska M.A."/>
            <person name="Wolf J."/>
            <person name="Bergner S.V."/>
            <person name="Schilhabel M.B."/>
            <person name="Klostermeier U.C."/>
            <person name="Beiko R.G."/>
            <person name="Rosenstiel P."/>
            <person name="Hippler M."/>
            <person name="Laroche J."/>
        </authorList>
    </citation>
    <scope>NUCLEOTIDE SEQUENCE [LARGE SCALE GENOMIC DNA]</scope>
    <source>
        <strain evidence="2 3">CCMP1005</strain>
    </source>
</reference>
<evidence type="ECO:0000313" key="2">
    <source>
        <dbReference type="EMBL" id="EJK69348.1"/>
    </source>
</evidence>
<evidence type="ECO:0000313" key="3">
    <source>
        <dbReference type="Proteomes" id="UP000266841"/>
    </source>
</evidence>
<dbReference type="EMBL" id="AGNL01010196">
    <property type="protein sequence ID" value="EJK69348.1"/>
    <property type="molecule type" value="Genomic_DNA"/>
</dbReference>
<accession>K0SSP3</accession>
<proteinExistence type="predicted"/>
<gene>
    <name evidence="2" type="ORF">THAOC_09403</name>
</gene>
<keyword evidence="3" id="KW-1185">Reference proteome</keyword>